<accession>A0AA87ZHY5</accession>
<evidence type="ECO:0000313" key="1">
    <source>
        <dbReference type="EMBL" id="GMN33125.1"/>
    </source>
</evidence>
<proteinExistence type="predicted"/>
<dbReference type="AlphaFoldDB" id="A0AA87ZHY5"/>
<organism evidence="1 2">
    <name type="scientific">Ficus carica</name>
    <name type="common">Common fig</name>
    <dbReference type="NCBI Taxonomy" id="3494"/>
    <lineage>
        <taxon>Eukaryota</taxon>
        <taxon>Viridiplantae</taxon>
        <taxon>Streptophyta</taxon>
        <taxon>Embryophyta</taxon>
        <taxon>Tracheophyta</taxon>
        <taxon>Spermatophyta</taxon>
        <taxon>Magnoliopsida</taxon>
        <taxon>eudicotyledons</taxon>
        <taxon>Gunneridae</taxon>
        <taxon>Pentapetalae</taxon>
        <taxon>rosids</taxon>
        <taxon>fabids</taxon>
        <taxon>Rosales</taxon>
        <taxon>Moraceae</taxon>
        <taxon>Ficeae</taxon>
        <taxon>Ficus</taxon>
    </lineage>
</organism>
<sequence length="319" mass="34216">MRRQSLTPTLSRPRAVPLQRRFQRLKRSRPAPSRVSKNQVDEVPTGAVVDAANEVEEVAAGAATNVKNEVEEVVAGGVAEVVANDHIDVEEEEIDLNNILIHIEAQHTAKFDFMANRYTRSFVAANADPIVAEEVSEIVAVKEDVAEPVIILAQAVVADEVEEVVAAEEINPIHAPADVVAGEAKDLNSSRKSRYHFPSYLSLSYIKIFGDGEKDNIAVPAVVQLEITGAVDEAEQAAGGAVAEEILKVEEVTTGAVTDAENEVDEIAVSAVADAANEVEEVTAGDVAEVVANSHVDVEEEEIDLNNILIHIEAAYGYV</sequence>
<protein>
    <submittedName>
        <fullName evidence="1">Uncharacterized protein</fullName>
    </submittedName>
</protein>
<comment type="caution">
    <text evidence="1">The sequence shown here is derived from an EMBL/GenBank/DDBJ whole genome shotgun (WGS) entry which is preliminary data.</text>
</comment>
<reference evidence="1" key="1">
    <citation type="submission" date="2023-07" db="EMBL/GenBank/DDBJ databases">
        <title>draft genome sequence of fig (Ficus carica).</title>
        <authorList>
            <person name="Takahashi T."/>
            <person name="Nishimura K."/>
        </authorList>
    </citation>
    <scope>NUCLEOTIDE SEQUENCE</scope>
</reference>
<evidence type="ECO:0000313" key="2">
    <source>
        <dbReference type="Proteomes" id="UP001187192"/>
    </source>
</evidence>
<keyword evidence="2" id="KW-1185">Reference proteome</keyword>
<dbReference type="Proteomes" id="UP001187192">
    <property type="component" value="Unassembled WGS sequence"/>
</dbReference>
<gene>
    <name evidence="1" type="ORF">TIFTF001_041835</name>
</gene>
<name>A0AA87ZHY5_FICCA</name>
<dbReference type="EMBL" id="BTGU01002038">
    <property type="protein sequence ID" value="GMN33125.1"/>
    <property type="molecule type" value="Genomic_DNA"/>
</dbReference>